<dbReference type="InParanoid" id="A0A067NCB0"/>
<evidence type="ECO:0000313" key="2">
    <source>
        <dbReference type="Proteomes" id="UP000027073"/>
    </source>
</evidence>
<dbReference type="STRING" id="1137138.A0A067NCB0"/>
<name>A0A067NCB0_PLEO1</name>
<evidence type="ECO:0000313" key="1">
    <source>
        <dbReference type="EMBL" id="KDQ25484.1"/>
    </source>
</evidence>
<organism evidence="1 2">
    <name type="scientific">Pleurotus ostreatus (strain PC15)</name>
    <name type="common">Oyster mushroom</name>
    <dbReference type="NCBI Taxonomy" id="1137138"/>
    <lineage>
        <taxon>Eukaryota</taxon>
        <taxon>Fungi</taxon>
        <taxon>Dikarya</taxon>
        <taxon>Basidiomycota</taxon>
        <taxon>Agaricomycotina</taxon>
        <taxon>Agaricomycetes</taxon>
        <taxon>Agaricomycetidae</taxon>
        <taxon>Agaricales</taxon>
        <taxon>Pleurotineae</taxon>
        <taxon>Pleurotaceae</taxon>
        <taxon>Pleurotus</taxon>
    </lineage>
</organism>
<dbReference type="Proteomes" id="UP000027073">
    <property type="component" value="Unassembled WGS sequence"/>
</dbReference>
<dbReference type="HOGENOM" id="CLU_1735853_0_0_1"/>
<dbReference type="Gene3D" id="2.60.120.260">
    <property type="entry name" value="Galactose-binding domain-like"/>
    <property type="match status" value="1"/>
</dbReference>
<sequence length="151" mass="16141">SFGAEAVFSFNGTGVSIFGGRKSGYGAFGVLLDGVPYEGSASTQGNDEAAVLLFSKNDLENTNHTVKVIANGPKPFDIDKVSTFRQRHTHLCDDNIDGTTTVDDSDPAFQWMPPSAWNTQPEGLQHFRQTTGHSTSQIGASVSYTFAVCSS</sequence>
<protein>
    <submittedName>
        <fullName evidence="1">Uncharacterized protein</fullName>
    </submittedName>
</protein>
<feature type="non-terminal residue" evidence="1">
    <location>
        <position position="1"/>
    </location>
</feature>
<dbReference type="AlphaFoldDB" id="A0A067NCB0"/>
<dbReference type="VEuPathDB" id="FungiDB:PLEOSDRAFT_31719"/>
<reference evidence="2" key="1">
    <citation type="journal article" date="2014" name="Proc. Natl. Acad. Sci. U.S.A.">
        <title>Extensive sampling of basidiomycete genomes demonstrates inadequacy of the white-rot/brown-rot paradigm for wood decay fungi.</title>
        <authorList>
            <person name="Riley R."/>
            <person name="Salamov A.A."/>
            <person name="Brown D.W."/>
            <person name="Nagy L.G."/>
            <person name="Floudas D."/>
            <person name="Held B.W."/>
            <person name="Levasseur A."/>
            <person name="Lombard V."/>
            <person name="Morin E."/>
            <person name="Otillar R."/>
            <person name="Lindquist E.A."/>
            <person name="Sun H."/>
            <person name="LaButti K.M."/>
            <person name="Schmutz J."/>
            <person name="Jabbour D."/>
            <person name="Luo H."/>
            <person name="Baker S.E."/>
            <person name="Pisabarro A.G."/>
            <person name="Walton J.D."/>
            <person name="Blanchette R.A."/>
            <person name="Henrissat B."/>
            <person name="Martin F."/>
            <person name="Cullen D."/>
            <person name="Hibbett D.S."/>
            <person name="Grigoriev I.V."/>
        </authorList>
    </citation>
    <scope>NUCLEOTIDE SEQUENCE [LARGE SCALE GENOMIC DNA]</scope>
    <source>
        <strain evidence="2">PC15</strain>
    </source>
</reference>
<proteinExistence type="predicted"/>
<accession>A0A067NCB0</accession>
<dbReference type="EMBL" id="KL198010">
    <property type="protein sequence ID" value="KDQ25484.1"/>
    <property type="molecule type" value="Genomic_DNA"/>
</dbReference>
<dbReference type="OrthoDB" id="2576082at2759"/>
<gene>
    <name evidence="1" type="ORF">PLEOSDRAFT_31719</name>
</gene>